<dbReference type="PIRSF" id="PIRSF009471">
    <property type="entry name" value="UCP009471"/>
    <property type="match status" value="1"/>
</dbReference>
<keyword evidence="3" id="KW-1185">Reference proteome</keyword>
<evidence type="ECO:0000259" key="1">
    <source>
        <dbReference type="Pfam" id="PF06742"/>
    </source>
</evidence>
<dbReference type="InterPro" id="IPR037049">
    <property type="entry name" value="DUF1214_C_sf"/>
</dbReference>
<feature type="domain" description="DUF1214" evidence="1">
    <location>
        <begin position="70"/>
        <end position="172"/>
    </location>
</feature>
<dbReference type="PANTHER" id="PTHR36509">
    <property type="entry name" value="BLL3101 PROTEIN"/>
    <property type="match status" value="1"/>
</dbReference>
<dbReference type="KEGG" id="pla:Plav_0895"/>
<dbReference type="OrthoDB" id="7837485at2"/>
<evidence type="ECO:0000313" key="3">
    <source>
        <dbReference type="Proteomes" id="UP000006377"/>
    </source>
</evidence>
<dbReference type="Pfam" id="PF06742">
    <property type="entry name" value="DUF1214"/>
    <property type="match status" value="1"/>
</dbReference>
<dbReference type="AlphaFoldDB" id="A7HRI5"/>
<organism evidence="2 3">
    <name type="scientific">Parvibaculum lavamentivorans (strain DS-1 / DSM 13023 / NCIMB 13966)</name>
    <dbReference type="NCBI Taxonomy" id="402881"/>
    <lineage>
        <taxon>Bacteria</taxon>
        <taxon>Pseudomonadati</taxon>
        <taxon>Pseudomonadota</taxon>
        <taxon>Alphaproteobacteria</taxon>
        <taxon>Hyphomicrobiales</taxon>
        <taxon>Parvibaculaceae</taxon>
        <taxon>Parvibaculum</taxon>
    </lineage>
</organism>
<dbReference type="EMBL" id="CP000774">
    <property type="protein sequence ID" value="ABS62518.1"/>
    <property type="molecule type" value="Genomic_DNA"/>
</dbReference>
<dbReference type="InterPro" id="IPR012038">
    <property type="entry name" value="UCP009471"/>
</dbReference>
<gene>
    <name evidence="2" type="ordered locus">Plav_0895</name>
</gene>
<dbReference type="STRING" id="402881.Plav_0895"/>
<dbReference type="SUPFAM" id="SSF160935">
    <property type="entry name" value="VPA0735-like"/>
    <property type="match status" value="1"/>
</dbReference>
<dbReference type="PANTHER" id="PTHR36509:SF2">
    <property type="entry name" value="BLL3101 PROTEIN"/>
    <property type="match status" value="1"/>
</dbReference>
<protein>
    <recommendedName>
        <fullName evidence="1">DUF1214 domain-containing protein</fullName>
    </recommendedName>
</protein>
<evidence type="ECO:0000313" key="2">
    <source>
        <dbReference type="EMBL" id="ABS62518.1"/>
    </source>
</evidence>
<dbReference type="Gene3D" id="2.60.120.600">
    <property type="entry name" value="Domain of unknown function DUF1214, C-terminal domain"/>
    <property type="match status" value="1"/>
</dbReference>
<name>A7HRI5_PARL1</name>
<dbReference type="RefSeq" id="WP_012109771.1">
    <property type="nucleotide sequence ID" value="NC_009719.1"/>
</dbReference>
<sequence length="194" mass="20669">MKLALKLLGIAIAALFLGMGSALLVVRGGLGGGIEVGPWQTSTIIGSAEADPYTRARVATAGLLALNRSETIYFNATRDDVGDRLRATCTYKIVGTDPPARWWSITLYAGDHYLVANPEDRYSYGGNNVAREDDGSFIIAVGPEKTGGNWIPTGNGQTDDTFSLTLRLYNPEPAAARDPSGVVLPHIAKEACTR</sequence>
<accession>A7HRI5</accession>
<proteinExistence type="predicted"/>
<dbReference type="eggNOG" id="COG5402">
    <property type="taxonomic scope" value="Bacteria"/>
</dbReference>
<dbReference type="Proteomes" id="UP000006377">
    <property type="component" value="Chromosome"/>
</dbReference>
<dbReference type="HOGENOM" id="CLU_099815_0_0_5"/>
<dbReference type="InterPro" id="IPR010621">
    <property type="entry name" value="DUF1214"/>
</dbReference>
<reference evidence="2 3" key="1">
    <citation type="journal article" date="2011" name="Stand. Genomic Sci.">
        <title>Complete genome sequence of Parvibaculum lavamentivorans type strain (DS-1(T)).</title>
        <authorList>
            <person name="Schleheck D."/>
            <person name="Weiss M."/>
            <person name="Pitluck S."/>
            <person name="Bruce D."/>
            <person name="Land M.L."/>
            <person name="Han S."/>
            <person name="Saunders E."/>
            <person name="Tapia R."/>
            <person name="Detter C."/>
            <person name="Brettin T."/>
            <person name="Han J."/>
            <person name="Woyke T."/>
            <person name="Goodwin L."/>
            <person name="Pennacchio L."/>
            <person name="Nolan M."/>
            <person name="Cook A.M."/>
            <person name="Kjelleberg S."/>
            <person name="Thomas T."/>
        </authorList>
    </citation>
    <scope>NUCLEOTIDE SEQUENCE [LARGE SCALE GENOMIC DNA]</scope>
    <source>
        <strain evidence="3">DS-1 / DSM 13023 / NCIMB 13966</strain>
    </source>
</reference>